<evidence type="ECO:0000259" key="11">
    <source>
        <dbReference type="Pfam" id="PF12626"/>
    </source>
</evidence>
<organism evidence="13 14">
    <name type="scientific">Parahalioglobus pacificus</name>
    <dbReference type="NCBI Taxonomy" id="930806"/>
    <lineage>
        <taxon>Bacteria</taxon>
        <taxon>Pseudomonadati</taxon>
        <taxon>Pseudomonadota</taxon>
        <taxon>Gammaproteobacteria</taxon>
        <taxon>Cellvibrionales</taxon>
        <taxon>Halieaceae</taxon>
        <taxon>Parahalioglobus</taxon>
    </lineage>
</organism>
<protein>
    <recommendedName>
        <fullName evidence="7">Poly(A) polymerase I</fullName>
        <shortName evidence="7">PAP I</shortName>
        <ecNumber evidence="7">2.7.7.19</ecNumber>
    </recommendedName>
</protein>
<keyword evidence="14" id="KW-1185">Reference proteome</keyword>
<reference evidence="13" key="2">
    <citation type="submission" date="2020-09" db="EMBL/GenBank/DDBJ databases">
        <authorList>
            <person name="Sun Q."/>
            <person name="Kim S."/>
        </authorList>
    </citation>
    <scope>NUCLEOTIDE SEQUENCE</scope>
    <source>
        <strain evidence="13">KCTC 23430</strain>
    </source>
</reference>
<dbReference type="PANTHER" id="PTHR43051">
    <property type="entry name" value="POLYNUCLEOTIDE ADENYLYLTRANSFERASE FAMILY PROTEIN"/>
    <property type="match status" value="1"/>
</dbReference>
<dbReference type="InterPro" id="IPR010206">
    <property type="entry name" value="PolA_pol_I"/>
</dbReference>
<keyword evidence="2 7" id="KW-0808">Transferase</keyword>
<dbReference type="Gene3D" id="3.30.460.10">
    <property type="entry name" value="Beta Polymerase, domain 2"/>
    <property type="match status" value="1"/>
</dbReference>
<dbReference type="HAMAP" id="MF_00957">
    <property type="entry name" value="PolyA_pol"/>
    <property type="match status" value="1"/>
</dbReference>
<dbReference type="GO" id="GO:1990817">
    <property type="term" value="F:poly(A) RNA polymerase activity"/>
    <property type="evidence" value="ECO:0007669"/>
    <property type="project" value="UniProtKB-UniRule"/>
</dbReference>
<dbReference type="Proteomes" id="UP000644693">
    <property type="component" value="Unassembled WGS sequence"/>
</dbReference>
<dbReference type="CDD" id="cd05398">
    <property type="entry name" value="NT_ClassII-CCAase"/>
    <property type="match status" value="1"/>
</dbReference>
<feature type="active site" evidence="7">
    <location>
        <position position="136"/>
    </location>
</feature>
<feature type="region of interest" description="Disordered" evidence="9">
    <location>
        <begin position="407"/>
        <end position="436"/>
    </location>
</feature>
<keyword evidence="3 7" id="KW-0547">Nucleotide-binding</keyword>
<comment type="catalytic activity">
    <reaction evidence="7">
        <text>RNA(n) + ATP = RNA(n)-3'-adenine ribonucleotide + diphosphate</text>
        <dbReference type="Rhea" id="RHEA:11332"/>
        <dbReference type="Rhea" id="RHEA-COMP:14527"/>
        <dbReference type="Rhea" id="RHEA-COMP:17347"/>
        <dbReference type="ChEBI" id="CHEBI:30616"/>
        <dbReference type="ChEBI" id="CHEBI:33019"/>
        <dbReference type="ChEBI" id="CHEBI:140395"/>
        <dbReference type="ChEBI" id="CHEBI:173115"/>
        <dbReference type="EC" id="2.7.7.19"/>
    </reaction>
</comment>
<feature type="active site" evidence="7">
    <location>
        <position position="52"/>
    </location>
</feature>
<comment type="function">
    <text evidence="7">Adds poly(A) tail to the 3' end of many RNAs, which usually targets these RNAs for decay. Plays a significant role in the global control of gene expression, through influencing the rate of transcript degradation, and in the general RNA quality control.</text>
</comment>
<keyword evidence="5 7" id="KW-0694">RNA-binding</keyword>
<evidence type="ECO:0000256" key="4">
    <source>
        <dbReference type="ARBA" id="ARBA00022840"/>
    </source>
</evidence>
<dbReference type="Pfam" id="PF12626">
    <property type="entry name" value="PolyA_pol_arg_C"/>
    <property type="match status" value="1"/>
</dbReference>
<dbReference type="PANTHER" id="PTHR43051:SF1">
    <property type="entry name" value="POLYNUCLEOTIDE ADENYLYLTRANSFERASE FAMILY PROTEIN"/>
    <property type="match status" value="1"/>
</dbReference>
<dbReference type="EC" id="2.7.7.19" evidence="7"/>
<evidence type="ECO:0000256" key="5">
    <source>
        <dbReference type="ARBA" id="ARBA00022884"/>
    </source>
</evidence>
<dbReference type="GO" id="GO:0003723">
    <property type="term" value="F:RNA binding"/>
    <property type="evidence" value="ECO:0007669"/>
    <property type="project" value="UniProtKB-UniRule"/>
</dbReference>
<dbReference type="SUPFAM" id="SSF81891">
    <property type="entry name" value="Poly A polymerase C-terminal region-like"/>
    <property type="match status" value="1"/>
</dbReference>
<evidence type="ECO:0000256" key="3">
    <source>
        <dbReference type="ARBA" id="ARBA00022741"/>
    </source>
</evidence>
<evidence type="ECO:0000256" key="1">
    <source>
        <dbReference type="ARBA" id="ARBA00022664"/>
    </source>
</evidence>
<evidence type="ECO:0000313" key="14">
    <source>
        <dbReference type="Proteomes" id="UP000644693"/>
    </source>
</evidence>
<keyword evidence="4 7" id="KW-0067">ATP-binding</keyword>
<feature type="compositionally biased region" description="Basic residues" evidence="9">
    <location>
        <begin position="418"/>
        <end position="436"/>
    </location>
</feature>
<dbReference type="InterPro" id="IPR032828">
    <property type="entry name" value="PolyA_RNA-bd"/>
</dbReference>
<keyword evidence="1 7" id="KW-0507">mRNA processing</keyword>
<dbReference type="SUPFAM" id="SSF81301">
    <property type="entry name" value="Nucleotidyltransferase"/>
    <property type="match status" value="1"/>
</dbReference>
<comment type="similarity">
    <text evidence="7 8">Belongs to the tRNA nucleotidyltransferase/poly(A) polymerase family.</text>
</comment>
<dbReference type="InterPro" id="IPR043519">
    <property type="entry name" value="NT_sf"/>
</dbReference>
<dbReference type="Pfam" id="PF12627">
    <property type="entry name" value="PolyA_pol_RNAbd"/>
    <property type="match status" value="1"/>
</dbReference>
<dbReference type="EMBL" id="BMYM01000002">
    <property type="protein sequence ID" value="GHD37359.1"/>
    <property type="molecule type" value="Genomic_DNA"/>
</dbReference>
<dbReference type="RefSeq" id="WP_189478282.1">
    <property type="nucleotide sequence ID" value="NZ_BMYM01000002.1"/>
</dbReference>
<comment type="caution">
    <text evidence="13">The sequence shown here is derived from an EMBL/GenBank/DDBJ whole genome shotgun (WGS) entry which is preliminary data.</text>
</comment>
<keyword evidence="6 7" id="KW-0804">Transcription</keyword>
<reference evidence="13" key="1">
    <citation type="journal article" date="2014" name="Int. J. Syst. Evol. Microbiol.">
        <title>Complete genome sequence of Corynebacterium casei LMG S-19264T (=DSM 44701T), isolated from a smear-ripened cheese.</title>
        <authorList>
            <consortium name="US DOE Joint Genome Institute (JGI-PGF)"/>
            <person name="Walter F."/>
            <person name="Albersmeier A."/>
            <person name="Kalinowski J."/>
            <person name="Ruckert C."/>
        </authorList>
    </citation>
    <scope>NUCLEOTIDE SEQUENCE</scope>
    <source>
        <strain evidence="13">KCTC 23430</strain>
    </source>
</reference>
<dbReference type="InterPro" id="IPR052191">
    <property type="entry name" value="tRNA_ntf/polyA_polymerase_I"/>
</dbReference>
<gene>
    <name evidence="7 13" type="primary">pcnB</name>
    <name evidence="13" type="ORF">GCM10007053_26840</name>
</gene>
<evidence type="ECO:0000256" key="2">
    <source>
        <dbReference type="ARBA" id="ARBA00022679"/>
    </source>
</evidence>
<evidence type="ECO:0000259" key="10">
    <source>
        <dbReference type="Pfam" id="PF01743"/>
    </source>
</evidence>
<dbReference type="FunFam" id="3.30.460.10:FF:000035">
    <property type="entry name" value="Poly(A) polymerase I"/>
    <property type="match status" value="1"/>
</dbReference>
<evidence type="ECO:0000256" key="6">
    <source>
        <dbReference type="ARBA" id="ARBA00023163"/>
    </source>
</evidence>
<evidence type="ECO:0000313" key="13">
    <source>
        <dbReference type="EMBL" id="GHD37359.1"/>
    </source>
</evidence>
<evidence type="ECO:0000259" key="12">
    <source>
        <dbReference type="Pfam" id="PF12627"/>
    </source>
</evidence>
<dbReference type="AlphaFoldDB" id="A0A918XL81"/>
<dbReference type="GO" id="GO:0006397">
    <property type="term" value="P:mRNA processing"/>
    <property type="evidence" value="ECO:0007669"/>
    <property type="project" value="UniProtKB-KW"/>
</dbReference>
<dbReference type="Gene3D" id="1.10.3090.10">
    <property type="entry name" value="cca-adding enzyme, domain 2"/>
    <property type="match status" value="1"/>
</dbReference>
<feature type="compositionally biased region" description="Basic and acidic residues" evidence="9">
    <location>
        <begin position="407"/>
        <end position="417"/>
    </location>
</feature>
<dbReference type="Pfam" id="PF01743">
    <property type="entry name" value="PolyA_pol"/>
    <property type="match status" value="1"/>
</dbReference>
<sequence length="436" mass="49771">MKVIPRDEHNVSRKNISDSALKVMSRLRGHDHQAYLVGGAVRDLLLGGHPKDFDIATDATPEEVHALFRNSRIIGRRFRIVHVRFGREIIEVTTFRGHHDSGNDGAGKTAAKRSDKGLLLRDNVYGTLEEDAVRRDLTVNALYYDAKGFTVLDHVKGLDDIHARRICIIGDPATRYQEDPVRMLRVLRFAAKLDFTIEAGTAKAIPQCAHLLGEIPSARLFDEFLKLFMAGYARATLDQLIEHRLLQYLFPETDHVLRQDARAMTLVREAMANTDKRIRQDKPVTPAFILAALLWPVAKREADHLQHRGDPANIAMHSAAQQVIAQACQHVAIPKRFSMPMREIWEFQLRLERRRGKRAAELVDHRRFRAAYDFLLLRESAGEETGGLGPWWTDFQTLPMEERLEVASKISDGAEPRNRRRKGRNRTRTRRGNANQ</sequence>
<dbReference type="InterPro" id="IPR002646">
    <property type="entry name" value="PolA_pol_head_dom"/>
</dbReference>
<evidence type="ECO:0000256" key="9">
    <source>
        <dbReference type="SAM" id="MobiDB-lite"/>
    </source>
</evidence>
<name>A0A918XL81_9GAMM</name>
<accession>A0A918XL81</accession>
<proteinExistence type="inferred from homology"/>
<feature type="active site" evidence="7">
    <location>
        <position position="54"/>
    </location>
</feature>
<evidence type="ECO:0000256" key="7">
    <source>
        <dbReference type="HAMAP-Rule" id="MF_00957"/>
    </source>
</evidence>
<dbReference type="NCBIfam" id="TIGR01942">
    <property type="entry name" value="pcnB"/>
    <property type="match status" value="1"/>
</dbReference>
<dbReference type="GO" id="GO:0043633">
    <property type="term" value="P:polyadenylation-dependent RNA catabolic process"/>
    <property type="evidence" value="ECO:0007669"/>
    <property type="project" value="InterPro"/>
</dbReference>
<feature type="domain" description="Polymerase A arginine-rich C-terminal" evidence="11">
    <location>
        <begin position="309"/>
        <end position="425"/>
    </location>
</feature>
<dbReference type="GO" id="GO:0005524">
    <property type="term" value="F:ATP binding"/>
    <property type="evidence" value="ECO:0007669"/>
    <property type="project" value="UniProtKB-UniRule"/>
</dbReference>
<feature type="domain" description="tRNA nucleotidyltransferase/poly(A) polymerase RNA and SrmB- binding" evidence="12">
    <location>
        <begin position="194"/>
        <end position="255"/>
    </location>
</feature>
<feature type="domain" description="Poly A polymerase head" evidence="10">
    <location>
        <begin position="34"/>
        <end position="166"/>
    </location>
</feature>
<evidence type="ECO:0000256" key="8">
    <source>
        <dbReference type="RuleBase" id="RU003953"/>
    </source>
</evidence>
<dbReference type="InterPro" id="IPR025866">
    <property type="entry name" value="PolyA_pol_arg_C_dom"/>
</dbReference>